<dbReference type="InterPro" id="IPR019690">
    <property type="entry name" value="DUF2569"/>
</dbReference>
<dbReference type="EMBL" id="MHQL01000045">
    <property type="protein sequence ID" value="OHA02123.1"/>
    <property type="molecule type" value="Genomic_DNA"/>
</dbReference>
<comment type="caution">
    <text evidence="2">The sequence shown here is derived from an EMBL/GenBank/DDBJ whole genome shotgun (WGS) entry which is preliminary data.</text>
</comment>
<feature type="transmembrane region" description="Helical" evidence="1">
    <location>
        <begin position="351"/>
        <end position="368"/>
    </location>
</feature>
<name>A0A1G2KS01_9BACT</name>
<proteinExistence type="predicted"/>
<feature type="transmembrane region" description="Helical" evidence="1">
    <location>
        <begin position="308"/>
        <end position="331"/>
    </location>
</feature>
<evidence type="ECO:0000313" key="3">
    <source>
        <dbReference type="Proteomes" id="UP000177811"/>
    </source>
</evidence>
<protein>
    <submittedName>
        <fullName evidence="2">Uncharacterized protein</fullName>
    </submittedName>
</protein>
<gene>
    <name evidence="2" type="ORF">A3C16_04915</name>
</gene>
<evidence type="ECO:0000256" key="1">
    <source>
        <dbReference type="SAM" id="Phobius"/>
    </source>
</evidence>
<feature type="transmembrane region" description="Helical" evidence="1">
    <location>
        <begin position="282"/>
        <end position="301"/>
    </location>
</feature>
<feature type="transmembrane region" description="Helical" evidence="1">
    <location>
        <begin position="40"/>
        <end position="63"/>
    </location>
</feature>
<accession>A0A1G2KS01</accession>
<reference evidence="2 3" key="1">
    <citation type="journal article" date="2016" name="Nat. Commun.">
        <title>Thousands of microbial genomes shed light on interconnected biogeochemical processes in an aquifer system.</title>
        <authorList>
            <person name="Anantharaman K."/>
            <person name="Brown C.T."/>
            <person name="Hug L.A."/>
            <person name="Sharon I."/>
            <person name="Castelle C.J."/>
            <person name="Probst A.J."/>
            <person name="Thomas B.C."/>
            <person name="Singh A."/>
            <person name="Wilkins M.J."/>
            <person name="Karaoz U."/>
            <person name="Brodie E.L."/>
            <person name="Williams K.H."/>
            <person name="Hubbard S.S."/>
            <person name="Banfield J.F."/>
        </authorList>
    </citation>
    <scope>NUCLEOTIDE SEQUENCE [LARGE SCALE GENOMIC DNA]</scope>
</reference>
<dbReference type="Proteomes" id="UP000177811">
    <property type="component" value="Unassembled WGS sequence"/>
</dbReference>
<feature type="transmembrane region" description="Helical" evidence="1">
    <location>
        <begin position="108"/>
        <end position="130"/>
    </location>
</feature>
<feature type="transmembrane region" description="Helical" evidence="1">
    <location>
        <begin position="14"/>
        <end position="34"/>
    </location>
</feature>
<keyword evidence="1" id="KW-0812">Transmembrane</keyword>
<feature type="transmembrane region" description="Helical" evidence="1">
    <location>
        <begin position="228"/>
        <end position="249"/>
    </location>
</feature>
<keyword evidence="1" id="KW-1133">Transmembrane helix</keyword>
<organism evidence="2 3">
    <name type="scientific">Candidatus Sungbacteria bacterium RIFCSPHIGHO2_02_FULL_51_29</name>
    <dbReference type="NCBI Taxonomy" id="1802273"/>
    <lineage>
        <taxon>Bacteria</taxon>
        <taxon>Candidatus Sungiibacteriota</taxon>
    </lineage>
</organism>
<keyword evidence="1" id="KW-0472">Membrane</keyword>
<dbReference type="Pfam" id="PF10754">
    <property type="entry name" value="DUF2569"/>
    <property type="match status" value="1"/>
</dbReference>
<feature type="transmembrane region" description="Helical" evidence="1">
    <location>
        <begin position="75"/>
        <end position="102"/>
    </location>
</feature>
<dbReference type="AlphaFoldDB" id="A0A1G2KS01"/>
<feature type="transmembrane region" description="Helical" evidence="1">
    <location>
        <begin position="142"/>
        <end position="161"/>
    </location>
</feature>
<sequence length="379" mass="41915">MFFVETEKVDLDRALNVFWIYIGLIAAGVVVSLLQLEYSIFIPFEIVTTLLGFGFGYVVTMGFRQLAKAHNAIGLYRFMLVAFIVSVVVDIVDTGYGILFYAPGEVSLGLVVVTELVIAGIFPIAYGYCIGTLPMVFGKLPFYARIMNMGIALFPFSMLLGMWLQGVNNGMDILFGLGILAGVVFWVISWVIDYRILKRAVEVRDSPGAALANGSTLEEKKLHGLRGWLILVALGLLVALWRMATTLYADINVLGSENYQALFDPASPVYVENLGLHLKLEFVFVLVLFIGAACSAVLFFMKKKIFPVLYMCWLLLGLLFAAFEVVMPSFLVFASPDTEKAMMDVFSSNTPMLAGAIVGALIWIPYMLRSKRVTATFIQ</sequence>
<evidence type="ECO:0000313" key="2">
    <source>
        <dbReference type="EMBL" id="OHA02123.1"/>
    </source>
</evidence>
<feature type="transmembrane region" description="Helical" evidence="1">
    <location>
        <begin position="173"/>
        <end position="192"/>
    </location>
</feature>